<reference evidence="3 4" key="1">
    <citation type="submission" date="2019-02" db="EMBL/GenBank/DDBJ databases">
        <title>Deep-cultivation of Planctomycetes and their phenomic and genomic characterization uncovers novel biology.</title>
        <authorList>
            <person name="Wiegand S."/>
            <person name="Jogler M."/>
            <person name="Boedeker C."/>
            <person name="Pinto D."/>
            <person name="Vollmers J."/>
            <person name="Rivas-Marin E."/>
            <person name="Kohn T."/>
            <person name="Peeters S.H."/>
            <person name="Heuer A."/>
            <person name="Rast P."/>
            <person name="Oberbeckmann S."/>
            <person name="Bunk B."/>
            <person name="Jeske O."/>
            <person name="Meyerdierks A."/>
            <person name="Storesund J.E."/>
            <person name="Kallscheuer N."/>
            <person name="Luecker S."/>
            <person name="Lage O.M."/>
            <person name="Pohl T."/>
            <person name="Merkel B.J."/>
            <person name="Hornburger P."/>
            <person name="Mueller R.-W."/>
            <person name="Bruemmer F."/>
            <person name="Labrenz M."/>
            <person name="Spormann A.M."/>
            <person name="Op Den Camp H."/>
            <person name="Overmann J."/>
            <person name="Amann R."/>
            <person name="Jetten M.S.M."/>
            <person name="Mascher T."/>
            <person name="Medema M.H."/>
            <person name="Devos D.P."/>
            <person name="Kaster A.-K."/>
            <person name="Ovreas L."/>
            <person name="Rohde M."/>
            <person name="Galperin M.Y."/>
            <person name="Jogler C."/>
        </authorList>
    </citation>
    <scope>NUCLEOTIDE SEQUENCE [LARGE SCALE GENOMIC DNA]</scope>
    <source>
        <strain evidence="3 4">Pla100</strain>
    </source>
</reference>
<evidence type="ECO:0000313" key="4">
    <source>
        <dbReference type="Proteomes" id="UP000316213"/>
    </source>
</evidence>
<dbReference type="AlphaFoldDB" id="A0A5C6AWM3"/>
<dbReference type="Proteomes" id="UP000316213">
    <property type="component" value="Unassembled WGS sequence"/>
</dbReference>
<feature type="compositionally biased region" description="Low complexity" evidence="1">
    <location>
        <begin position="128"/>
        <end position="138"/>
    </location>
</feature>
<dbReference type="OrthoDB" id="267431at2"/>
<evidence type="ECO:0000256" key="1">
    <source>
        <dbReference type="SAM" id="MobiDB-lite"/>
    </source>
</evidence>
<keyword evidence="4" id="KW-1185">Reference proteome</keyword>
<name>A0A5C6AWM3_9BACT</name>
<accession>A0A5C6AWM3</accession>
<evidence type="ECO:0000313" key="3">
    <source>
        <dbReference type="EMBL" id="TWU03871.1"/>
    </source>
</evidence>
<organism evidence="3 4">
    <name type="scientific">Neorhodopirellula pilleata</name>
    <dbReference type="NCBI Taxonomy" id="2714738"/>
    <lineage>
        <taxon>Bacteria</taxon>
        <taxon>Pseudomonadati</taxon>
        <taxon>Planctomycetota</taxon>
        <taxon>Planctomycetia</taxon>
        <taxon>Pirellulales</taxon>
        <taxon>Pirellulaceae</taxon>
        <taxon>Neorhodopirellula</taxon>
    </lineage>
</organism>
<proteinExistence type="predicted"/>
<feature type="signal peptide" evidence="2">
    <location>
        <begin position="1"/>
        <end position="38"/>
    </location>
</feature>
<feature type="region of interest" description="Disordered" evidence="1">
    <location>
        <begin position="128"/>
        <end position="152"/>
    </location>
</feature>
<keyword evidence="2" id="KW-0732">Signal</keyword>
<comment type="caution">
    <text evidence="3">The sequence shown here is derived from an EMBL/GenBank/DDBJ whole genome shotgun (WGS) entry which is preliminary data.</text>
</comment>
<gene>
    <name evidence="3" type="ORF">Pla100_08060</name>
</gene>
<dbReference type="EMBL" id="SJPM01000001">
    <property type="protein sequence ID" value="TWU03871.1"/>
    <property type="molecule type" value="Genomic_DNA"/>
</dbReference>
<protein>
    <submittedName>
        <fullName evidence="3">Uncharacterized protein</fullName>
    </submittedName>
</protein>
<evidence type="ECO:0000256" key="2">
    <source>
        <dbReference type="SAM" id="SignalP"/>
    </source>
</evidence>
<sequence length="185" mass="19602" precursor="true">MKCASASLFQNSRSISNRWVTLALFALASLAFGSASYAQGPGLYGFQPFGFYQPYGIQYRSSVATPPYFSVNPPVYYGTRHYRPYGISPFAAPPQVTAPAGYHGQPGASGVRSRHYSGPVGNPFICRSDSVPSASTSSDETVSNASNGGQTQQVANAFTPGKVQTNPFVATEVQLAQANLIGSQK</sequence>
<feature type="chain" id="PRO_5023087934" evidence="2">
    <location>
        <begin position="39"/>
        <end position="185"/>
    </location>
</feature>
<feature type="compositionally biased region" description="Polar residues" evidence="1">
    <location>
        <begin position="139"/>
        <end position="152"/>
    </location>
</feature>